<dbReference type="EMBL" id="JBHLUU010000026">
    <property type="protein sequence ID" value="MFC0475418.1"/>
    <property type="molecule type" value="Genomic_DNA"/>
</dbReference>
<evidence type="ECO:0000313" key="9">
    <source>
        <dbReference type="EMBL" id="MFC0475418.1"/>
    </source>
</evidence>
<accession>A0ABV6KQ17</accession>
<keyword evidence="4" id="KW-1003">Cell membrane</keyword>
<keyword evidence="6 8" id="KW-1133">Transmembrane helix</keyword>
<comment type="caution">
    <text evidence="9">The sequence shown here is derived from an EMBL/GenBank/DDBJ whole genome shotgun (WGS) entry which is preliminary data.</text>
</comment>
<feature type="transmembrane region" description="Helical" evidence="8">
    <location>
        <begin position="143"/>
        <end position="164"/>
    </location>
</feature>
<evidence type="ECO:0000256" key="5">
    <source>
        <dbReference type="ARBA" id="ARBA00022692"/>
    </source>
</evidence>
<reference evidence="9 10" key="1">
    <citation type="submission" date="2024-09" db="EMBL/GenBank/DDBJ databases">
        <authorList>
            <person name="Sun Q."/>
            <person name="Mori K."/>
        </authorList>
    </citation>
    <scope>NUCLEOTIDE SEQUENCE [LARGE SCALE GENOMIC DNA]</scope>
    <source>
        <strain evidence="9 10">CGMCC 1.9126</strain>
    </source>
</reference>
<evidence type="ECO:0000256" key="2">
    <source>
        <dbReference type="ARBA" id="ARBA00005658"/>
    </source>
</evidence>
<comment type="similarity">
    <text evidence="2">Belongs to the BCCT transporter (TC 2.A.15) family.</text>
</comment>
<feature type="transmembrane region" description="Helical" evidence="8">
    <location>
        <begin position="62"/>
        <end position="80"/>
    </location>
</feature>
<keyword evidence="10" id="KW-1185">Reference proteome</keyword>
<dbReference type="RefSeq" id="WP_377057926.1">
    <property type="nucleotide sequence ID" value="NZ_JBHLUU010000026.1"/>
</dbReference>
<organism evidence="9 10">
    <name type="scientific">Robertmurraya beringensis</name>
    <dbReference type="NCBI Taxonomy" id="641660"/>
    <lineage>
        <taxon>Bacteria</taxon>
        <taxon>Bacillati</taxon>
        <taxon>Bacillota</taxon>
        <taxon>Bacilli</taxon>
        <taxon>Bacillales</taxon>
        <taxon>Bacillaceae</taxon>
        <taxon>Robertmurraya</taxon>
    </lineage>
</organism>
<protein>
    <submittedName>
        <fullName evidence="9">BCCT family transporter</fullName>
    </submittedName>
</protein>
<keyword evidence="7 8" id="KW-0472">Membrane</keyword>
<keyword evidence="5 8" id="KW-0812">Transmembrane</keyword>
<feature type="transmembrane region" description="Helical" evidence="8">
    <location>
        <begin position="101"/>
        <end position="123"/>
    </location>
</feature>
<comment type="subcellular location">
    <subcellularLocation>
        <location evidence="1">Cell membrane</location>
        <topology evidence="1">Multi-pass membrane protein</topology>
    </subcellularLocation>
</comment>
<dbReference type="PANTHER" id="PTHR30047:SF7">
    <property type="entry name" value="HIGH-AFFINITY CHOLINE TRANSPORT PROTEIN"/>
    <property type="match status" value="1"/>
</dbReference>
<evidence type="ECO:0000256" key="6">
    <source>
        <dbReference type="ARBA" id="ARBA00022989"/>
    </source>
</evidence>
<feature type="transmembrane region" description="Helical" evidence="8">
    <location>
        <begin position="21"/>
        <end position="42"/>
    </location>
</feature>
<evidence type="ECO:0000256" key="4">
    <source>
        <dbReference type="ARBA" id="ARBA00022475"/>
    </source>
</evidence>
<keyword evidence="3" id="KW-0813">Transport</keyword>
<dbReference type="Pfam" id="PF02028">
    <property type="entry name" value="BCCT"/>
    <property type="match status" value="1"/>
</dbReference>
<evidence type="ECO:0000256" key="3">
    <source>
        <dbReference type="ARBA" id="ARBA00022448"/>
    </source>
</evidence>
<sequence length="169" mass="18641">MMSLEIEKKAPNVVGDKKQQTRLSVFLPAFLVVGGGAILGIVNNQLLTDISMNGFIGSLRGLGWLYQIISIAALIIVFLVTFSKLGNIRLGGSEAKPKYPFLAWFAMALTGGIATGVITYGVNEPIIYLVTFMEKWPIQVLNLVLQWLLSTLWDALFIIGHSFLMRCIH</sequence>
<proteinExistence type="inferred from homology"/>
<dbReference type="Proteomes" id="UP001589738">
    <property type="component" value="Unassembled WGS sequence"/>
</dbReference>
<gene>
    <name evidence="9" type="ORF">ACFFHF_09165</name>
</gene>
<evidence type="ECO:0000256" key="7">
    <source>
        <dbReference type="ARBA" id="ARBA00023136"/>
    </source>
</evidence>
<dbReference type="InterPro" id="IPR000060">
    <property type="entry name" value="BCCT_transptr"/>
</dbReference>
<name>A0ABV6KQ17_9BACI</name>
<evidence type="ECO:0000256" key="1">
    <source>
        <dbReference type="ARBA" id="ARBA00004651"/>
    </source>
</evidence>
<evidence type="ECO:0000313" key="10">
    <source>
        <dbReference type="Proteomes" id="UP001589738"/>
    </source>
</evidence>
<evidence type="ECO:0000256" key="8">
    <source>
        <dbReference type="SAM" id="Phobius"/>
    </source>
</evidence>
<dbReference type="PANTHER" id="PTHR30047">
    <property type="entry name" value="HIGH-AFFINITY CHOLINE TRANSPORT PROTEIN-RELATED"/>
    <property type="match status" value="1"/>
</dbReference>